<reference evidence="4" key="1">
    <citation type="submission" date="2016-10" db="EMBL/GenBank/DDBJ databases">
        <authorList>
            <person name="Varghese N."/>
            <person name="Submissions S."/>
        </authorList>
    </citation>
    <scope>NUCLEOTIDE SEQUENCE [LARGE SCALE GENOMIC DNA]</scope>
    <source>
        <strain evidence="4">DSM 45459</strain>
    </source>
</reference>
<feature type="region of interest" description="Disordered" evidence="1">
    <location>
        <begin position="237"/>
        <end position="276"/>
    </location>
</feature>
<dbReference type="InterPro" id="IPR051604">
    <property type="entry name" value="Ergot_Alk_Oxidoreductase"/>
</dbReference>
<organism evidence="3 4">
    <name type="scientific">Actinopolyspora saharensis</name>
    <dbReference type="NCBI Taxonomy" id="995062"/>
    <lineage>
        <taxon>Bacteria</taxon>
        <taxon>Bacillati</taxon>
        <taxon>Actinomycetota</taxon>
        <taxon>Actinomycetes</taxon>
        <taxon>Actinopolysporales</taxon>
        <taxon>Actinopolysporaceae</taxon>
        <taxon>Actinopolyspora</taxon>
    </lineage>
</organism>
<dbReference type="Pfam" id="PF13460">
    <property type="entry name" value="NAD_binding_10"/>
    <property type="match status" value="1"/>
</dbReference>
<dbReference type="EMBL" id="FNKO01000002">
    <property type="protein sequence ID" value="SDR05725.1"/>
    <property type="molecule type" value="Genomic_DNA"/>
</dbReference>
<name>A0A1H1FXT1_9ACTN</name>
<dbReference type="STRING" id="995062.SAMN04489718_3302"/>
<dbReference type="PANTHER" id="PTHR43162">
    <property type="match status" value="1"/>
</dbReference>
<sequence length="276" mass="29781">MILVTGATGNIGSVLVRQLAESGVALRALTRDATRAVVPSGVEVVEGDLGRPESLRPVWEGVESLFLLRTGNEDAEAVLRSARQAGVEHVVMVSSLLAETHPGSPIGGGALQGEQVVRDSGMSWTILRPWEFASNALWWAWEIREHGVVRTAGGDVGSPVIDPADIASVAGRVLTERGHGERIYPLTGPVEITPRERVRSIGRVLGRDLVFEELTAEEERERLKQFMPEEAADLVADADSGGGQQDPGIRTTVEDLTGGPPRTFEQWVNDHADSFR</sequence>
<dbReference type="PANTHER" id="PTHR43162:SF1">
    <property type="entry name" value="PRESTALK A DIFFERENTIATION PROTEIN A"/>
    <property type="match status" value="1"/>
</dbReference>
<dbReference type="InterPro" id="IPR016040">
    <property type="entry name" value="NAD(P)-bd_dom"/>
</dbReference>
<gene>
    <name evidence="3" type="ORF">SAMN04489718_3302</name>
</gene>
<evidence type="ECO:0000313" key="4">
    <source>
        <dbReference type="Proteomes" id="UP000199301"/>
    </source>
</evidence>
<evidence type="ECO:0000259" key="2">
    <source>
        <dbReference type="Pfam" id="PF13460"/>
    </source>
</evidence>
<evidence type="ECO:0000313" key="3">
    <source>
        <dbReference type="EMBL" id="SDR05725.1"/>
    </source>
</evidence>
<proteinExistence type="predicted"/>
<protein>
    <submittedName>
        <fullName evidence="3">Uncharacterized conserved protein YbjT, contains NAD(P)-binding and DUF2867 domains</fullName>
    </submittedName>
</protein>
<evidence type="ECO:0000256" key="1">
    <source>
        <dbReference type="SAM" id="MobiDB-lite"/>
    </source>
</evidence>
<dbReference type="RefSeq" id="WP_092525321.1">
    <property type="nucleotide sequence ID" value="NZ_FNKO01000002.1"/>
</dbReference>
<feature type="domain" description="NAD(P)-binding" evidence="2">
    <location>
        <begin position="6"/>
        <end position="176"/>
    </location>
</feature>
<dbReference type="Gene3D" id="3.90.25.10">
    <property type="entry name" value="UDP-galactose 4-epimerase, domain 1"/>
    <property type="match status" value="1"/>
</dbReference>
<dbReference type="AlphaFoldDB" id="A0A1H1FXT1"/>
<dbReference type="InterPro" id="IPR036291">
    <property type="entry name" value="NAD(P)-bd_dom_sf"/>
</dbReference>
<dbReference type="Proteomes" id="UP000199301">
    <property type="component" value="Unassembled WGS sequence"/>
</dbReference>
<dbReference type="Gene3D" id="3.40.50.720">
    <property type="entry name" value="NAD(P)-binding Rossmann-like Domain"/>
    <property type="match status" value="1"/>
</dbReference>
<dbReference type="OrthoDB" id="3207931at2"/>
<accession>A0A1H1FXT1</accession>
<dbReference type="SUPFAM" id="SSF51735">
    <property type="entry name" value="NAD(P)-binding Rossmann-fold domains"/>
    <property type="match status" value="1"/>
</dbReference>
<keyword evidence="4" id="KW-1185">Reference proteome</keyword>